<keyword evidence="2" id="KW-0472">Membrane</keyword>
<proteinExistence type="predicted"/>
<keyword evidence="2" id="KW-1133">Transmembrane helix</keyword>
<name>A0A150JUV3_HEYCO</name>
<feature type="region of interest" description="Disordered" evidence="1">
    <location>
        <begin position="15"/>
        <end position="50"/>
    </location>
</feature>
<feature type="transmembrane region" description="Helical" evidence="2">
    <location>
        <begin position="54"/>
        <end position="78"/>
    </location>
</feature>
<gene>
    <name evidence="3" type="ORF">B4098_3115</name>
</gene>
<evidence type="ECO:0000256" key="2">
    <source>
        <dbReference type="SAM" id="Phobius"/>
    </source>
</evidence>
<sequence length="79" mass="9265">MSDEKYIIEMEKRRQKLEPAGKAKEKTEKQTAATVSRAEKRKNTEKESRSRLPLVNLLAVIFILVPIAVYICYTFLFFR</sequence>
<feature type="compositionally biased region" description="Basic and acidic residues" evidence="1">
    <location>
        <begin position="37"/>
        <end position="50"/>
    </location>
</feature>
<protein>
    <submittedName>
        <fullName evidence="3">Uncharacterized protein</fullName>
    </submittedName>
</protein>
<evidence type="ECO:0000313" key="4">
    <source>
        <dbReference type="Proteomes" id="UP000075288"/>
    </source>
</evidence>
<dbReference type="AlphaFoldDB" id="A0A150JUV3"/>
<evidence type="ECO:0000313" key="3">
    <source>
        <dbReference type="EMBL" id="KYC60871.1"/>
    </source>
</evidence>
<keyword evidence="2" id="KW-0812">Transmembrane</keyword>
<evidence type="ECO:0000256" key="1">
    <source>
        <dbReference type="SAM" id="MobiDB-lite"/>
    </source>
</evidence>
<dbReference type="PATRIC" id="fig|1398.26.peg.729"/>
<reference evidence="3 4" key="1">
    <citation type="submission" date="2016-01" db="EMBL/GenBank/DDBJ databases">
        <title>Genome Sequences of Twelve Sporeforming Bacillus Species Isolated from Foods.</title>
        <authorList>
            <person name="Berendsen E.M."/>
            <person name="Wells-Bennik M.H."/>
            <person name="Krawcyk A.O."/>
            <person name="De Jong A."/>
            <person name="Holsappel S."/>
            <person name="Eijlander R.T."/>
            <person name="Kuipers O.P."/>
        </authorList>
    </citation>
    <scope>NUCLEOTIDE SEQUENCE [LARGE SCALE GENOMIC DNA]</scope>
    <source>
        <strain evidence="3 4">B4098</strain>
    </source>
</reference>
<dbReference type="Proteomes" id="UP000075288">
    <property type="component" value="Unassembled WGS sequence"/>
</dbReference>
<dbReference type="RefSeq" id="WP_013859533.1">
    <property type="nucleotide sequence ID" value="NZ_JAFMQA010000001.1"/>
</dbReference>
<accession>A0A150JUV3</accession>
<organism evidence="3 4">
    <name type="scientific">Heyndrickxia coagulans</name>
    <name type="common">Weizmannia coagulans</name>
    <dbReference type="NCBI Taxonomy" id="1398"/>
    <lineage>
        <taxon>Bacteria</taxon>
        <taxon>Bacillati</taxon>
        <taxon>Bacillota</taxon>
        <taxon>Bacilli</taxon>
        <taxon>Bacillales</taxon>
        <taxon>Bacillaceae</taxon>
        <taxon>Heyndrickxia</taxon>
    </lineage>
</organism>
<dbReference type="EMBL" id="LQYG01000083">
    <property type="protein sequence ID" value="KYC60871.1"/>
    <property type="molecule type" value="Genomic_DNA"/>
</dbReference>
<feature type="compositionally biased region" description="Basic and acidic residues" evidence="1">
    <location>
        <begin position="15"/>
        <end position="29"/>
    </location>
</feature>
<comment type="caution">
    <text evidence="3">The sequence shown here is derived from an EMBL/GenBank/DDBJ whole genome shotgun (WGS) entry which is preliminary data.</text>
</comment>